<evidence type="ECO:0000313" key="7">
    <source>
        <dbReference type="EMBL" id="TNJ34715.1"/>
    </source>
</evidence>
<comment type="caution">
    <text evidence="7">The sequence shown here is derived from an EMBL/GenBank/DDBJ whole genome shotgun (WGS) entry which is preliminary data.</text>
</comment>
<dbReference type="Gene3D" id="3.40.50.920">
    <property type="match status" value="1"/>
</dbReference>
<dbReference type="InterPro" id="IPR033248">
    <property type="entry name" value="Transketolase_C"/>
</dbReference>
<dbReference type="AlphaFoldDB" id="A0A5C4RUV8"/>
<dbReference type="PANTHER" id="PTHR42980:SF1">
    <property type="entry name" value="2-OXOISOVALERATE DEHYDROGENASE SUBUNIT BETA, MITOCHONDRIAL"/>
    <property type="match status" value="1"/>
</dbReference>
<dbReference type="InterPro" id="IPR029061">
    <property type="entry name" value="THDP-binding"/>
</dbReference>
<name>A0A5C4RUV8_9GAMM</name>
<comment type="cofactor">
    <cofactor evidence="1">
        <name>thiamine diphosphate</name>
        <dbReference type="ChEBI" id="CHEBI:58937"/>
    </cofactor>
</comment>
<evidence type="ECO:0000256" key="1">
    <source>
        <dbReference type="ARBA" id="ARBA00001964"/>
    </source>
</evidence>
<dbReference type="InterPro" id="IPR005475">
    <property type="entry name" value="Transketolase-like_Pyr-bd"/>
</dbReference>
<keyword evidence="4" id="KW-0560">Oxidoreductase</keyword>
<protein>
    <recommendedName>
        <fullName evidence="3">3-methyl-2-oxobutanoate dehydrogenase (2-methylpropanoyl-transferring)</fullName>
        <ecNumber evidence="3">1.2.4.4</ecNumber>
    </recommendedName>
</protein>
<keyword evidence="8" id="KW-1185">Reference proteome</keyword>
<dbReference type="PANTHER" id="PTHR42980">
    <property type="entry name" value="2-OXOISOVALERATE DEHYDROGENASE SUBUNIT BETA-RELATED"/>
    <property type="match status" value="1"/>
</dbReference>
<dbReference type="Pfam" id="PF02779">
    <property type="entry name" value="Transket_pyr"/>
    <property type="match status" value="1"/>
</dbReference>
<dbReference type="RefSeq" id="WP_139445365.1">
    <property type="nucleotide sequence ID" value="NZ_SMDR01000001.1"/>
</dbReference>
<evidence type="ECO:0000256" key="3">
    <source>
        <dbReference type="ARBA" id="ARBA00012277"/>
    </source>
</evidence>
<evidence type="ECO:0000259" key="6">
    <source>
        <dbReference type="SMART" id="SM00861"/>
    </source>
</evidence>
<organism evidence="7 8">
    <name type="scientific">Arenimonas terrae</name>
    <dbReference type="NCBI Taxonomy" id="2546226"/>
    <lineage>
        <taxon>Bacteria</taxon>
        <taxon>Pseudomonadati</taxon>
        <taxon>Pseudomonadota</taxon>
        <taxon>Gammaproteobacteria</taxon>
        <taxon>Lysobacterales</taxon>
        <taxon>Lysobacteraceae</taxon>
        <taxon>Arenimonas</taxon>
    </lineage>
</organism>
<dbReference type="SMART" id="SM00861">
    <property type="entry name" value="Transket_pyr"/>
    <property type="match status" value="1"/>
</dbReference>
<evidence type="ECO:0000256" key="4">
    <source>
        <dbReference type="ARBA" id="ARBA00023002"/>
    </source>
</evidence>
<dbReference type="Gene3D" id="3.40.50.970">
    <property type="match status" value="2"/>
</dbReference>
<dbReference type="Pfam" id="PF02780">
    <property type="entry name" value="Transketolase_C"/>
    <property type="match status" value="1"/>
</dbReference>
<proteinExistence type="predicted"/>
<sequence>MSAVAPLIPARQKDVNRAKVCDDNFVEFVKGWSGRPEPRPAPHEAVLEGSACTAADFLELFESQLVSRHLDLMARVLRVQQKVFYTIGSSGHEGNAMVARLTRHTDPAFLHYRSGGFMAERFRKLPGMDPVMDSALSFAASSEDPISGGRHKVWGSKPLWVLPQTSTIASHLPKALGTAIAIEQARRIGHALPIPDDSIAICSFGDASSNHASAQTAFNTAQWTAYQKLPAPVLYVCEDNGIGISVKTPGGWIANAFRHRDGLDYFYADGLDIAEGYGQVQAAVEHCRRTRRPTFLHLRTTRIMGHAGTDFEIEWRSFEELMAVEASDPLLRSAQIALQSGLMGKDELLAKYEAMRARCFAAAEVADSKPKLDDLAEVMRPLAPYTPDKVAAEAARSDYADKRLAVFGSEAKLPENQPPKHLAIQINQALHDLFAKYPETLLFGEDVAQKGGVYTVTKGLHKAFKNARVFNTLLDETMILGLAQGYANMGMLPMPEIQYLAYFHNACDQIRGEACSLQFFSNGQYRNPMVMRIASLGYQRGFGGHFHNDNSITALRDIPGLVVGCPSRGDDAAMMLRTMMALAKVDGRVCAYLEPIALYMTKDLYEAGDGQWLTSYPPVDQAMVLGEERVYFPEARDLVIFSFGNGVPMSLRAAREIEAKHGWKVRVVDLRWLQPLNEAAIARHAGDCARILVVDEGRRSAGVGEGIITAVVEAGHGAKPLRRVVGQDTYTPLAGAAFLVIPADADIVAMASELA</sequence>
<dbReference type="GO" id="GO:0003863">
    <property type="term" value="F:branched-chain 2-oxo acid dehydrogenase activity"/>
    <property type="evidence" value="ECO:0007669"/>
    <property type="project" value="UniProtKB-EC"/>
</dbReference>
<dbReference type="Pfam" id="PF00676">
    <property type="entry name" value="E1_dh"/>
    <property type="match status" value="1"/>
</dbReference>
<comment type="function">
    <text evidence="2">E1 component of the 2-oxoglutarate dehydrogenase (OGDH) complex which catalyzes the decarboxylation of 2-oxoglutarate, the first step in the conversion of 2-oxoglutarate to succinyl-CoA and CO(2).</text>
</comment>
<gene>
    <name evidence="7" type="ORF">E1B00_02750</name>
</gene>
<dbReference type="EMBL" id="SMDR01000001">
    <property type="protein sequence ID" value="TNJ34715.1"/>
    <property type="molecule type" value="Genomic_DNA"/>
</dbReference>
<dbReference type="InterPro" id="IPR009014">
    <property type="entry name" value="Transketo_C/PFOR_II"/>
</dbReference>
<dbReference type="EC" id="1.2.4.4" evidence="3"/>
<dbReference type="GO" id="GO:0007584">
    <property type="term" value="P:response to nutrient"/>
    <property type="evidence" value="ECO:0007669"/>
    <property type="project" value="TreeGrafter"/>
</dbReference>
<accession>A0A5C4RUV8</accession>
<evidence type="ECO:0000256" key="5">
    <source>
        <dbReference type="ARBA" id="ARBA00023052"/>
    </source>
</evidence>
<dbReference type="SUPFAM" id="SSF52518">
    <property type="entry name" value="Thiamin diphosphate-binding fold (THDP-binding)"/>
    <property type="match status" value="2"/>
</dbReference>
<dbReference type="OrthoDB" id="9780894at2"/>
<dbReference type="InterPro" id="IPR001017">
    <property type="entry name" value="DH_E1"/>
</dbReference>
<dbReference type="GO" id="GO:0009083">
    <property type="term" value="P:branched-chain amino acid catabolic process"/>
    <property type="evidence" value="ECO:0007669"/>
    <property type="project" value="TreeGrafter"/>
</dbReference>
<dbReference type="Proteomes" id="UP000305760">
    <property type="component" value="Unassembled WGS sequence"/>
</dbReference>
<keyword evidence="5" id="KW-0786">Thiamine pyrophosphate</keyword>
<dbReference type="SUPFAM" id="SSF52922">
    <property type="entry name" value="TK C-terminal domain-like"/>
    <property type="match status" value="1"/>
</dbReference>
<reference evidence="7 8" key="1">
    <citation type="submission" date="2019-03" db="EMBL/GenBank/DDBJ databases">
        <title>Arenimonas daejeonensis sp. nov., isolated from compost.</title>
        <authorList>
            <person name="Jeon C.O."/>
        </authorList>
    </citation>
    <scope>NUCLEOTIDE SEQUENCE [LARGE SCALE GENOMIC DNA]</scope>
    <source>
        <strain evidence="7 8">R29</strain>
    </source>
</reference>
<feature type="domain" description="Transketolase-like pyrimidine-binding" evidence="6">
    <location>
        <begin position="420"/>
        <end position="601"/>
    </location>
</feature>
<evidence type="ECO:0000313" key="8">
    <source>
        <dbReference type="Proteomes" id="UP000305760"/>
    </source>
</evidence>
<evidence type="ECO:0000256" key="2">
    <source>
        <dbReference type="ARBA" id="ARBA00003906"/>
    </source>
</evidence>